<proteinExistence type="predicted"/>
<reference evidence="7" key="1">
    <citation type="submission" date="2021-01" db="EMBL/GenBank/DDBJ databases">
        <authorList>
            <person name="Corre E."/>
            <person name="Pelletier E."/>
            <person name="Niang G."/>
            <person name="Scheremetjew M."/>
            <person name="Finn R."/>
            <person name="Kale V."/>
            <person name="Holt S."/>
            <person name="Cochrane G."/>
            <person name="Meng A."/>
            <person name="Brown T."/>
            <person name="Cohen L."/>
        </authorList>
    </citation>
    <scope>NUCLEOTIDE SEQUENCE</scope>
    <source>
        <strain evidence="7">CCMP644</strain>
    </source>
</reference>
<feature type="chain" id="PRO_5030160485" description="Plastid light harvesting protein" evidence="6">
    <location>
        <begin position="19"/>
        <end position="349"/>
    </location>
</feature>
<evidence type="ECO:0000256" key="1">
    <source>
        <dbReference type="ARBA" id="ARBA00004229"/>
    </source>
</evidence>
<feature type="binding site" evidence="5">
    <location>
        <position position="257"/>
    </location>
    <ligand>
        <name>chlorophyll a</name>
        <dbReference type="ChEBI" id="CHEBI:58416"/>
        <label>1</label>
    </ligand>
</feature>
<dbReference type="Pfam" id="PF00504">
    <property type="entry name" value="Chloroa_b-bind"/>
    <property type="match status" value="1"/>
</dbReference>
<dbReference type="InterPro" id="IPR001344">
    <property type="entry name" value="Chloro_AB-bd_pln"/>
</dbReference>
<dbReference type="GO" id="GO:0009765">
    <property type="term" value="P:photosynthesis, light harvesting"/>
    <property type="evidence" value="ECO:0007669"/>
    <property type="project" value="InterPro"/>
</dbReference>
<feature type="binding site" evidence="5">
    <location>
        <position position="274"/>
    </location>
    <ligand>
        <name>chlorophyll a</name>
        <dbReference type="ChEBI" id="CHEBI:58416"/>
        <label>1</label>
    </ligand>
</feature>
<accession>A0A6U5BPB6</accession>
<keyword evidence="5" id="KW-0148">Chlorophyll</keyword>
<feature type="binding site" evidence="5">
    <location>
        <position position="141"/>
    </location>
    <ligand>
        <name>chlorophyll a</name>
        <dbReference type="ChEBI" id="CHEBI:58416"/>
        <label>1</label>
    </ligand>
</feature>
<dbReference type="GO" id="GO:0016168">
    <property type="term" value="F:chlorophyll binding"/>
    <property type="evidence" value="ECO:0007669"/>
    <property type="project" value="UniProtKB-KW"/>
</dbReference>
<comment type="subcellular location">
    <subcellularLocation>
        <location evidence="1">Plastid</location>
        <location evidence="1">Chloroplast</location>
    </subcellularLocation>
</comment>
<feature type="binding site" evidence="5">
    <location>
        <position position="256"/>
    </location>
    <ligand>
        <name>chlorophyll a</name>
        <dbReference type="ChEBI" id="CHEBI:58416"/>
        <label>1</label>
    </ligand>
</feature>
<evidence type="ECO:0008006" key="8">
    <source>
        <dbReference type="Google" id="ProtNLM"/>
    </source>
</evidence>
<keyword evidence="2" id="KW-0150">Chloroplast</keyword>
<sequence length="349" mass="36984">MRTTTVLAAACLATEVLAFAPSVSLPAARTHTPRHGAMGGLRMQTKSDTIEQREVGESKEEATEVKTAMDNKIGVAVRTRKAVQTEPEVNFYARTAMRIGALKETSPLLTSTMPGNKGFDPLGFAKRNDLLLQYREAELKHARLAMLAAVGWASSELLHPKLVALLGKDPNSKASWLQPGASGALEKAPSVLNGGLETVPPLAWASLVLATGILEVWRMLSIAGKSNSFEPGDLGFDPLNFYGMADAAERRSLQLKEINNGRLAMVAIAVFAGQEFLADSSIVNIAPQFFTAGPLANVGNIGDAIAQYSGLLSCESGIVYCSEGQGAIDAMMGGSSAETAEYLQEVLSD</sequence>
<feature type="signal peptide" evidence="6">
    <location>
        <begin position="1"/>
        <end position="18"/>
    </location>
</feature>
<evidence type="ECO:0000256" key="3">
    <source>
        <dbReference type="ARBA" id="ARBA00022531"/>
    </source>
</evidence>
<evidence type="ECO:0000313" key="7">
    <source>
        <dbReference type="EMBL" id="CAD8979669.1"/>
    </source>
</evidence>
<protein>
    <recommendedName>
        <fullName evidence="8">Plastid light harvesting protein</fullName>
    </recommendedName>
</protein>
<evidence type="ECO:0000256" key="6">
    <source>
        <dbReference type="SAM" id="SignalP"/>
    </source>
</evidence>
<feature type="binding site" evidence="5">
    <location>
        <position position="260"/>
    </location>
    <ligand>
        <name>chlorophyll a</name>
        <dbReference type="ChEBI" id="CHEBI:58416"/>
        <label>1</label>
    </ligand>
</feature>
<feature type="binding site" description="axial binding residue" evidence="5">
    <location>
        <position position="143"/>
    </location>
    <ligand>
        <name>chlorophyll b</name>
        <dbReference type="ChEBI" id="CHEBI:61721"/>
        <label>1</label>
    </ligand>
    <ligandPart>
        <name>Mg</name>
        <dbReference type="ChEBI" id="CHEBI:25107"/>
    </ligandPart>
</feature>
<dbReference type="GO" id="GO:0016020">
    <property type="term" value="C:membrane"/>
    <property type="evidence" value="ECO:0007669"/>
    <property type="project" value="InterPro"/>
</dbReference>
<evidence type="ECO:0000256" key="2">
    <source>
        <dbReference type="ARBA" id="ARBA00022528"/>
    </source>
</evidence>
<evidence type="ECO:0000256" key="4">
    <source>
        <dbReference type="ARBA" id="ARBA00022640"/>
    </source>
</evidence>
<keyword evidence="5" id="KW-0157">Chromophore</keyword>
<dbReference type="Gene3D" id="1.10.3460.10">
    <property type="entry name" value="Chlorophyll a/b binding protein domain"/>
    <property type="match status" value="1"/>
</dbReference>
<dbReference type="SUPFAM" id="SSF103511">
    <property type="entry name" value="Chlorophyll a-b binding protein"/>
    <property type="match status" value="1"/>
</dbReference>
<name>A0A6U5BPB6_HEMAN</name>
<keyword evidence="3" id="KW-0602">Photosynthesis</keyword>
<dbReference type="EMBL" id="HBFX01050947">
    <property type="protein sequence ID" value="CAD8979669.1"/>
    <property type="molecule type" value="Transcribed_RNA"/>
</dbReference>
<feature type="binding site" evidence="5">
    <location>
        <position position="192"/>
    </location>
    <ligand>
        <name>chlorophyll a</name>
        <dbReference type="ChEBI" id="CHEBI:58416"/>
        <label>1</label>
    </ligand>
</feature>
<evidence type="ECO:0000256" key="5">
    <source>
        <dbReference type="PIRSR" id="PIRSR601344-1"/>
    </source>
</evidence>
<dbReference type="GO" id="GO:0009507">
    <property type="term" value="C:chloroplast"/>
    <property type="evidence" value="ECO:0007669"/>
    <property type="project" value="UniProtKB-SubCell"/>
</dbReference>
<dbReference type="AlphaFoldDB" id="A0A6U5BPB6"/>
<keyword evidence="6" id="KW-0732">Signal</keyword>
<feature type="binding site" evidence="5">
    <location>
        <position position="138"/>
    </location>
    <ligand>
        <name>chlorophyll a</name>
        <dbReference type="ChEBI" id="CHEBI:58416"/>
        <label>1</label>
    </ligand>
</feature>
<feature type="binding site" evidence="5">
    <location>
        <position position="262"/>
    </location>
    <ligand>
        <name>chlorophyll a</name>
        <dbReference type="ChEBI" id="CHEBI:58416"/>
        <label>1</label>
    </ligand>
</feature>
<feature type="binding site" description="axial binding residue" evidence="5">
    <location>
        <position position="215"/>
    </location>
    <ligand>
        <name>chlorophyll b</name>
        <dbReference type="ChEBI" id="CHEBI:61721"/>
        <label>1</label>
    </ligand>
    <ligandPart>
        <name>Mg</name>
        <dbReference type="ChEBI" id="CHEBI:25107"/>
    </ligandPart>
</feature>
<dbReference type="InterPro" id="IPR022796">
    <property type="entry name" value="Chloroa_b-bind"/>
</dbReference>
<gene>
    <name evidence="7" type="ORF">HAND00432_LOCUS30679</name>
</gene>
<keyword evidence="4" id="KW-0934">Plastid</keyword>
<organism evidence="7">
    <name type="scientific">Hemiselmis andersenii</name>
    <name type="common">Cryptophyte alga</name>
    <dbReference type="NCBI Taxonomy" id="464988"/>
    <lineage>
        <taxon>Eukaryota</taxon>
        <taxon>Cryptophyceae</taxon>
        <taxon>Cryptomonadales</taxon>
        <taxon>Hemiselmidaceae</taxon>
        <taxon>Hemiselmis</taxon>
    </lineage>
</organism>
<dbReference type="PANTHER" id="PTHR21649">
    <property type="entry name" value="CHLOROPHYLL A/B BINDING PROTEIN"/>
    <property type="match status" value="1"/>
</dbReference>